<feature type="coiled-coil region" evidence="1">
    <location>
        <begin position="5"/>
        <end position="69"/>
    </location>
</feature>
<keyword evidence="1" id="KW-0175">Coiled coil</keyword>
<organism evidence="2 3">
    <name type="scientific">Linum trigynum</name>
    <dbReference type="NCBI Taxonomy" id="586398"/>
    <lineage>
        <taxon>Eukaryota</taxon>
        <taxon>Viridiplantae</taxon>
        <taxon>Streptophyta</taxon>
        <taxon>Embryophyta</taxon>
        <taxon>Tracheophyta</taxon>
        <taxon>Spermatophyta</taxon>
        <taxon>Magnoliopsida</taxon>
        <taxon>eudicotyledons</taxon>
        <taxon>Gunneridae</taxon>
        <taxon>Pentapetalae</taxon>
        <taxon>rosids</taxon>
        <taxon>fabids</taxon>
        <taxon>Malpighiales</taxon>
        <taxon>Linaceae</taxon>
        <taxon>Linum</taxon>
    </lineage>
</organism>
<evidence type="ECO:0000313" key="3">
    <source>
        <dbReference type="Proteomes" id="UP001497516"/>
    </source>
</evidence>
<protein>
    <submittedName>
        <fullName evidence="2">Uncharacterized protein</fullName>
    </submittedName>
</protein>
<name>A0AAV2F758_9ROSI</name>
<dbReference type="Proteomes" id="UP001497516">
    <property type="component" value="Chromosome 6"/>
</dbReference>
<gene>
    <name evidence="2" type="ORF">LTRI10_LOCUS34581</name>
</gene>
<reference evidence="2 3" key="1">
    <citation type="submission" date="2024-04" db="EMBL/GenBank/DDBJ databases">
        <authorList>
            <person name="Fracassetti M."/>
        </authorList>
    </citation>
    <scope>NUCLEOTIDE SEQUENCE [LARGE SCALE GENOMIC DNA]</scope>
</reference>
<evidence type="ECO:0000256" key="1">
    <source>
        <dbReference type="SAM" id="Coils"/>
    </source>
</evidence>
<keyword evidence="3" id="KW-1185">Reference proteome</keyword>
<sequence>MESKVEQLEAMLMQEMQLNVAARQELRRENVEARVAQLESLLRQEMELNRAARQELRQENQENFAATNALLDQLFAPPQGEEEPRF</sequence>
<dbReference type="EMBL" id="OZ034819">
    <property type="protein sequence ID" value="CAL1394054.1"/>
    <property type="molecule type" value="Genomic_DNA"/>
</dbReference>
<dbReference type="AlphaFoldDB" id="A0AAV2F758"/>
<proteinExistence type="predicted"/>
<evidence type="ECO:0000313" key="2">
    <source>
        <dbReference type="EMBL" id="CAL1394054.1"/>
    </source>
</evidence>
<accession>A0AAV2F758</accession>